<protein>
    <submittedName>
        <fullName evidence="8">RNA polymerase sigma-70 factor</fullName>
    </submittedName>
</protein>
<keyword evidence="3" id="KW-0731">Sigma factor</keyword>
<dbReference type="PANTHER" id="PTHR43133:SF66">
    <property type="entry name" value="ECF RNA POLYMERASE SIGMA FACTOR SIGK"/>
    <property type="match status" value="1"/>
</dbReference>
<dbReference type="InterPro" id="IPR013325">
    <property type="entry name" value="RNA_pol_sigma_r2"/>
</dbReference>
<evidence type="ECO:0000256" key="5">
    <source>
        <dbReference type="SAM" id="MobiDB-lite"/>
    </source>
</evidence>
<accession>A0A6J4NNZ0</accession>
<keyword evidence="4" id="KW-0804">Transcription</keyword>
<dbReference type="EMBL" id="CADCUK010000177">
    <property type="protein sequence ID" value="CAA9389680.1"/>
    <property type="molecule type" value="Genomic_DNA"/>
</dbReference>
<dbReference type="SUPFAM" id="SSF88946">
    <property type="entry name" value="Sigma2 domain of RNA polymerase sigma factors"/>
    <property type="match status" value="1"/>
</dbReference>
<dbReference type="GO" id="GO:0016987">
    <property type="term" value="F:sigma factor activity"/>
    <property type="evidence" value="ECO:0007669"/>
    <property type="project" value="UniProtKB-KW"/>
</dbReference>
<dbReference type="CDD" id="cd06171">
    <property type="entry name" value="Sigma70_r4"/>
    <property type="match status" value="1"/>
</dbReference>
<feature type="compositionally biased region" description="Basic and acidic residues" evidence="5">
    <location>
        <begin position="1"/>
        <end position="12"/>
    </location>
</feature>
<dbReference type="InterPro" id="IPR013324">
    <property type="entry name" value="RNA_pol_sigma_r3/r4-like"/>
</dbReference>
<evidence type="ECO:0000259" key="7">
    <source>
        <dbReference type="Pfam" id="PF08281"/>
    </source>
</evidence>
<dbReference type="Pfam" id="PF04542">
    <property type="entry name" value="Sigma70_r2"/>
    <property type="match status" value="1"/>
</dbReference>
<dbReference type="Gene3D" id="1.10.1740.10">
    <property type="match status" value="1"/>
</dbReference>
<reference evidence="8" key="1">
    <citation type="submission" date="2020-02" db="EMBL/GenBank/DDBJ databases">
        <authorList>
            <person name="Meier V. D."/>
        </authorList>
    </citation>
    <scope>NUCLEOTIDE SEQUENCE</scope>
    <source>
        <strain evidence="8">AVDCRST_MAG47</strain>
    </source>
</reference>
<feature type="domain" description="RNA polymerase sigma-70 region 2" evidence="6">
    <location>
        <begin position="54"/>
        <end position="121"/>
    </location>
</feature>
<evidence type="ECO:0000256" key="2">
    <source>
        <dbReference type="ARBA" id="ARBA00023015"/>
    </source>
</evidence>
<feature type="domain" description="RNA polymerase sigma factor 70 region 4 type 2" evidence="7">
    <location>
        <begin position="157"/>
        <end position="209"/>
    </location>
</feature>
<dbReference type="GO" id="GO:0003677">
    <property type="term" value="F:DNA binding"/>
    <property type="evidence" value="ECO:0007669"/>
    <property type="project" value="InterPro"/>
</dbReference>
<dbReference type="AlphaFoldDB" id="A0A6J4NNZ0"/>
<evidence type="ECO:0000313" key="8">
    <source>
        <dbReference type="EMBL" id="CAA9389680.1"/>
    </source>
</evidence>
<name>A0A6J4NNZ0_9ACTN</name>
<gene>
    <name evidence="8" type="ORF">AVDCRST_MAG47-2743</name>
</gene>
<dbReference type="Gene3D" id="1.10.10.10">
    <property type="entry name" value="Winged helix-like DNA-binding domain superfamily/Winged helix DNA-binding domain"/>
    <property type="match status" value="1"/>
</dbReference>
<dbReference type="NCBIfam" id="TIGR02937">
    <property type="entry name" value="sigma70-ECF"/>
    <property type="match status" value="1"/>
</dbReference>
<evidence type="ECO:0000256" key="4">
    <source>
        <dbReference type="ARBA" id="ARBA00023163"/>
    </source>
</evidence>
<dbReference type="Pfam" id="PF08281">
    <property type="entry name" value="Sigma70_r4_2"/>
    <property type="match status" value="1"/>
</dbReference>
<dbReference type="InterPro" id="IPR014284">
    <property type="entry name" value="RNA_pol_sigma-70_dom"/>
</dbReference>
<evidence type="ECO:0000259" key="6">
    <source>
        <dbReference type="Pfam" id="PF04542"/>
    </source>
</evidence>
<dbReference type="InterPro" id="IPR036388">
    <property type="entry name" value="WH-like_DNA-bd_sf"/>
</dbReference>
<dbReference type="SUPFAM" id="SSF88659">
    <property type="entry name" value="Sigma3 and sigma4 domains of RNA polymerase sigma factors"/>
    <property type="match status" value="1"/>
</dbReference>
<keyword evidence="2" id="KW-0805">Transcription regulation</keyword>
<proteinExistence type="inferred from homology"/>
<organism evidence="8">
    <name type="scientific">uncultured Nocardioidaceae bacterium</name>
    <dbReference type="NCBI Taxonomy" id="253824"/>
    <lineage>
        <taxon>Bacteria</taxon>
        <taxon>Bacillati</taxon>
        <taxon>Actinomycetota</taxon>
        <taxon>Actinomycetes</taxon>
        <taxon>Propionibacteriales</taxon>
        <taxon>Nocardioidaceae</taxon>
        <taxon>environmental samples</taxon>
    </lineage>
</organism>
<feature type="region of interest" description="Disordered" evidence="5">
    <location>
        <begin position="1"/>
        <end position="30"/>
    </location>
</feature>
<dbReference type="InterPro" id="IPR039425">
    <property type="entry name" value="RNA_pol_sigma-70-like"/>
</dbReference>
<comment type="similarity">
    <text evidence="1">Belongs to the sigma-70 factor family. ECF subfamily.</text>
</comment>
<evidence type="ECO:0000256" key="1">
    <source>
        <dbReference type="ARBA" id="ARBA00010641"/>
    </source>
</evidence>
<dbReference type="PANTHER" id="PTHR43133">
    <property type="entry name" value="RNA POLYMERASE ECF-TYPE SIGMA FACTO"/>
    <property type="match status" value="1"/>
</dbReference>
<evidence type="ECO:0000256" key="3">
    <source>
        <dbReference type="ARBA" id="ARBA00023082"/>
    </source>
</evidence>
<dbReference type="GO" id="GO:0006352">
    <property type="term" value="P:DNA-templated transcription initiation"/>
    <property type="evidence" value="ECO:0007669"/>
    <property type="project" value="InterPro"/>
</dbReference>
<dbReference type="InterPro" id="IPR013249">
    <property type="entry name" value="RNA_pol_sigma70_r4_t2"/>
</dbReference>
<dbReference type="InterPro" id="IPR007627">
    <property type="entry name" value="RNA_pol_sigma70_r2"/>
</dbReference>
<sequence>MSVAEQDREHLTHVAAAPTAPVGQSVPSLTGPRRTDRVLLERVALGDRDAFGALYESLAPAVHGIATRVVRSPALAEEVTQEVFLAVWQQAPTFDASLGTARTWILTLAHRRAVDAVRREQSQRDRTTRSAALGHQHPFDQVAEEVLARAATESASEMVSKALMTLTPLQRKTIALAFYEGLTYPQVAERLAIPLSTAKTRIRDGLRRMAVELGGPAGGPVRAAE</sequence>